<keyword evidence="2" id="KW-1185">Reference proteome</keyword>
<dbReference type="Proteomes" id="UP000272025">
    <property type="component" value="Unassembled WGS sequence"/>
</dbReference>
<dbReference type="AlphaFoldDB" id="A0A3N2PKN4"/>
<reference evidence="1 2" key="1">
    <citation type="journal article" date="2018" name="Mol. Ecol.">
        <title>The obligate alkalophilic soda-lake fungus Sodiomyces alkalinus has shifted to a protein diet.</title>
        <authorList>
            <person name="Grum-Grzhimaylo A.A."/>
            <person name="Falkoski D.L."/>
            <person name="van den Heuvel J."/>
            <person name="Valero-Jimenez C.A."/>
            <person name="Min B."/>
            <person name="Choi I.G."/>
            <person name="Lipzen A."/>
            <person name="Daum C.G."/>
            <person name="Aanen D.K."/>
            <person name="Tsang A."/>
            <person name="Henrissat B."/>
            <person name="Bilanenko E.N."/>
            <person name="de Vries R.P."/>
            <person name="van Kan J.A.L."/>
            <person name="Grigoriev I.V."/>
            <person name="Debets A.J.M."/>
        </authorList>
    </citation>
    <scope>NUCLEOTIDE SEQUENCE [LARGE SCALE GENOMIC DNA]</scope>
    <source>
        <strain evidence="1 2">F11</strain>
    </source>
</reference>
<dbReference type="GeneID" id="39583073"/>
<protein>
    <submittedName>
        <fullName evidence="1">Uncharacterized protein</fullName>
    </submittedName>
</protein>
<name>A0A3N2PKN4_SODAK</name>
<dbReference type="RefSeq" id="XP_028462883.1">
    <property type="nucleotide sequence ID" value="XM_028614595.1"/>
</dbReference>
<accession>A0A3N2PKN4</accession>
<sequence length="168" mass="18144">MADLTQPPGSISITTFSFWTTCDLHYAYPSLYRHIGRYLITSTTTGYGQEELSEPSVDCFIARLQDKTVQHSIPGLGGPMTPPALRTLRGSSIPGIGDLVAPMNMNRFMPFLSALPDLSAMSSSNSPPPFYFIYSTCLQRSILYDATLGHAAAGVCWQGSPCTGLPDA</sequence>
<organism evidence="1 2">
    <name type="scientific">Sodiomyces alkalinus (strain CBS 110278 / VKM F-3762 / F11)</name>
    <name type="common">Alkaliphilic filamentous fungus</name>
    <dbReference type="NCBI Taxonomy" id="1314773"/>
    <lineage>
        <taxon>Eukaryota</taxon>
        <taxon>Fungi</taxon>
        <taxon>Dikarya</taxon>
        <taxon>Ascomycota</taxon>
        <taxon>Pezizomycotina</taxon>
        <taxon>Sordariomycetes</taxon>
        <taxon>Hypocreomycetidae</taxon>
        <taxon>Glomerellales</taxon>
        <taxon>Plectosphaerellaceae</taxon>
        <taxon>Sodiomyces</taxon>
    </lineage>
</organism>
<evidence type="ECO:0000313" key="2">
    <source>
        <dbReference type="Proteomes" id="UP000272025"/>
    </source>
</evidence>
<dbReference type="EMBL" id="ML119062">
    <property type="protein sequence ID" value="ROT35077.1"/>
    <property type="molecule type" value="Genomic_DNA"/>
</dbReference>
<evidence type="ECO:0000313" key="1">
    <source>
        <dbReference type="EMBL" id="ROT35077.1"/>
    </source>
</evidence>
<proteinExistence type="predicted"/>
<gene>
    <name evidence="1" type="ORF">SODALDRAFT_363770</name>
</gene>